<evidence type="ECO:0000256" key="2">
    <source>
        <dbReference type="ARBA" id="ARBA00022723"/>
    </source>
</evidence>
<keyword evidence="3" id="KW-0378">Hydrolase</keyword>
<comment type="catalytic activity">
    <reaction evidence="7">
        <text>[(1-&gt;4)-N-acetyl-beta-D-glucosaminyl](n) + n H2O = chitosan + n acetate</text>
        <dbReference type="Rhea" id="RHEA:10464"/>
        <dbReference type="Rhea" id="RHEA-COMP:9593"/>
        <dbReference type="Rhea" id="RHEA-COMP:9597"/>
        <dbReference type="ChEBI" id="CHEBI:15377"/>
        <dbReference type="ChEBI" id="CHEBI:17029"/>
        <dbReference type="ChEBI" id="CHEBI:30089"/>
        <dbReference type="ChEBI" id="CHEBI:57704"/>
        <dbReference type="EC" id="3.5.1.41"/>
    </reaction>
    <physiologicalReaction direction="left-to-right" evidence="7">
        <dbReference type="Rhea" id="RHEA:10465"/>
    </physiologicalReaction>
</comment>
<reference evidence="9" key="1">
    <citation type="submission" date="2023-03" db="EMBL/GenBank/DDBJ databases">
        <title>Near-Complete genome sequence of Lipomyces tetrasporous NRRL Y-64009, an oleaginous yeast capable of growing on lignocellulosic hydrolysates.</title>
        <authorList>
            <consortium name="Lawrence Berkeley National Laboratory"/>
            <person name="Jagtap S.S."/>
            <person name="Liu J.-J."/>
            <person name="Walukiewicz H.E."/>
            <person name="Pangilinan J."/>
            <person name="Lipzen A."/>
            <person name="Ahrendt S."/>
            <person name="Koriabine M."/>
            <person name="Cobaugh K."/>
            <person name="Salamov A."/>
            <person name="Yoshinaga Y."/>
            <person name="Ng V."/>
            <person name="Daum C."/>
            <person name="Grigoriev I.V."/>
            <person name="Slininger P.J."/>
            <person name="Dien B.S."/>
            <person name="Jin Y.-S."/>
            <person name="Rao C.V."/>
        </authorList>
    </citation>
    <scope>NUCLEOTIDE SEQUENCE</scope>
    <source>
        <strain evidence="9">NRRL Y-64009</strain>
    </source>
</reference>
<name>A0AAD7VWR3_9ASCO</name>
<organism evidence="9 10">
    <name type="scientific">Lipomyces tetrasporus</name>
    <dbReference type="NCBI Taxonomy" id="54092"/>
    <lineage>
        <taxon>Eukaryota</taxon>
        <taxon>Fungi</taxon>
        <taxon>Dikarya</taxon>
        <taxon>Ascomycota</taxon>
        <taxon>Saccharomycotina</taxon>
        <taxon>Lipomycetes</taxon>
        <taxon>Lipomycetales</taxon>
        <taxon>Lipomycetaceae</taxon>
        <taxon>Lipomyces</taxon>
    </lineage>
</organism>
<dbReference type="GO" id="GO:0006032">
    <property type="term" value="P:chitin catabolic process"/>
    <property type="evidence" value="ECO:0007669"/>
    <property type="project" value="UniProtKB-KW"/>
</dbReference>
<evidence type="ECO:0000256" key="6">
    <source>
        <dbReference type="ARBA" id="ARBA00024056"/>
    </source>
</evidence>
<evidence type="ECO:0000256" key="3">
    <source>
        <dbReference type="ARBA" id="ARBA00022801"/>
    </source>
</evidence>
<evidence type="ECO:0000256" key="5">
    <source>
        <dbReference type="ARBA" id="ARBA00023285"/>
    </source>
</evidence>
<dbReference type="PANTHER" id="PTHR10587">
    <property type="entry name" value="GLYCOSYL TRANSFERASE-RELATED"/>
    <property type="match status" value="1"/>
</dbReference>
<accession>A0AAD7VWR3</accession>
<keyword evidence="4" id="KW-0624">Polysaccharide degradation</keyword>
<proteinExistence type="predicted"/>
<dbReference type="PANTHER" id="PTHR10587:SF133">
    <property type="entry name" value="CHITIN DEACETYLASE 1-RELATED"/>
    <property type="match status" value="1"/>
</dbReference>
<dbReference type="InterPro" id="IPR002509">
    <property type="entry name" value="NODB_dom"/>
</dbReference>
<dbReference type="GO" id="GO:0005628">
    <property type="term" value="C:prospore membrane"/>
    <property type="evidence" value="ECO:0007669"/>
    <property type="project" value="TreeGrafter"/>
</dbReference>
<keyword evidence="10" id="KW-1185">Reference proteome</keyword>
<dbReference type="GO" id="GO:0046872">
    <property type="term" value="F:metal ion binding"/>
    <property type="evidence" value="ECO:0007669"/>
    <property type="project" value="UniProtKB-KW"/>
</dbReference>
<dbReference type="RefSeq" id="XP_056047275.1">
    <property type="nucleotide sequence ID" value="XM_056191549.1"/>
</dbReference>
<keyword evidence="4" id="KW-0146">Chitin degradation</keyword>
<keyword evidence="2" id="KW-0479">Metal-binding</keyword>
<comment type="cofactor">
    <cofactor evidence="1">
        <name>Co(2+)</name>
        <dbReference type="ChEBI" id="CHEBI:48828"/>
    </cofactor>
</comment>
<dbReference type="InterPro" id="IPR050248">
    <property type="entry name" value="Polysacc_deacetylase_ArnD"/>
</dbReference>
<dbReference type="PROSITE" id="PS51677">
    <property type="entry name" value="NODB"/>
    <property type="match status" value="1"/>
</dbReference>
<dbReference type="AlphaFoldDB" id="A0AAD7VWR3"/>
<evidence type="ECO:0000256" key="7">
    <source>
        <dbReference type="ARBA" id="ARBA00048494"/>
    </source>
</evidence>
<dbReference type="Gene3D" id="3.20.20.370">
    <property type="entry name" value="Glycoside hydrolase/deacetylase"/>
    <property type="match status" value="1"/>
</dbReference>
<comment type="caution">
    <text evidence="9">The sequence shown here is derived from an EMBL/GenBank/DDBJ whole genome shotgun (WGS) entry which is preliminary data.</text>
</comment>
<evidence type="ECO:0000259" key="8">
    <source>
        <dbReference type="PROSITE" id="PS51677"/>
    </source>
</evidence>
<dbReference type="GO" id="GO:0004099">
    <property type="term" value="F:chitin deacetylase activity"/>
    <property type="evidence" value="ECO:0007669"/>
    <property type="project" value="UniProtKB-EC"/>
</dbReference>
<evidence type="ECO:0000256" key="1">
    <source>
        <dbReference type="ARBA" id="ARBA00001941"/>
    </source>
</evidence>
<dbReference type="InterPro" id="IPR011330">
    <property type="entry name" value="Glyco_hydro/deAcase_b/a-brl"/>
</dbReference>
<gene>
    <name evidence="9" type="ORF">POJ06DRAFT_7803</name>
</gene>
<dbReference type="GeneID" id="80886715"/>
<protein>
    <recommendedName>
        <fullName evidence="6">chitin deacetylase</fullName>
        <ecNumber evidence="6">3.5.1.41</ecNumber>
    </recommendedName>
</protein>
<keyword evidence="4" id="KW-0119">Carbohydrate metabolism</keyword>
<dbReference type="SUPFAM" id="SSF88713">
    <property type="entry name" value="Glycoside hydrolase/deacetylase"/>
    <property type="match status" value="1"/>
</dbReference>
<dbReference type="EC" id="3.5.1.41" evidence="6"/>
<sequence>MRSSECHKRPSFKCIGYMRLFSSIFLQLVCFSTISIVSSFMTPADYAQLHRFPETTRKPRAEFPQWLRDITKLKSWPGESPPYIGSAEVDLSDIATGPRYRLDNACDYGSAICSFNCEYCLGPNDIMHCGELIQSFDDGPNEETTQLISYFNQVQKKVSFFVVGLQVLAYPDIFRSEYVSGHFVASHSYSHVYLPSLTNRKIAAQFQWSIWAMNATASVIPRYFRPPYGGLDNRVRAIAAKFGLTPIVWDLDTDDWCMITKSRTADEVYADVKQWIRDDQTGIILEHDLTQETVAVGIEISKILGNRNRTVTVDCKNPGAPWYA</sequence>
<keyword evidence="5" id="KW-0170">Cobalt</keyword>
<dbReference type="GO" id="GO:0005975">
    <property type="term" value="P:carbohydrate metabolic process"/>
    <property type="evidence" value="ECO:0007669"/>
    <property type="project" value="InterPro"/>
</dbReference>
<evidence type="ECO:0000313" key="9">
    <source>
        <dbReference type="EMBL" id="KAJ8103825.1"/>
    </source>
</evidence>
<dbReference type="GO" id="GO:0030476">
    <property type="term" value="P:ascospore wall assembly"/>
    <property type="evidence" value="ECO:0007669"/>
    <property type="project" value="TreeGrafter"/>
</dbReference>
<dbReference type="EMBL" id="JARPMG010000001">
    <property type="protein sequence ID" value="KAJ8103825.1"/>
    <property type="molecule type" value="Genomic_DNA"/>
</dbReference>
<dbReference type="Proteomes" id="UP001217417">
    <property type="component" value="Unassembled WGS sequence"/>
</dbReference>
<dbReference type="Pfam" id="PF01522">
    <property type="entry name" value="Polysacc_deac_1"/>
    <property type="match status" value="1"/>
</dbReference>
<feature type="domain" description="NodB homology" evidence="8">
    <location>
        <begin position="130"/>
        <end position="312"/>
    </location>
</feature>
<evidence type="ECO:0000313" key="10">
    <source>
        <dbReference type="Proteomes" id="UP001217417"/>
    </source>
</evidence>
<evidence type="ECO:0000256" key="4">
    <source>
        <dbReference type="ARBA" id="ARBA00023024"/>
    </source>
</evidence>